<dbReference type="Gene3D" id="1.20.120.160">
    <property type="entry name" value="HPT domain"/>
    <property type="match status" value="1"/>
</dbReference>
<dbReference type="InterPro" id="IPR036641">
    <property type="entry name" value="HPT_dom_sf"/>
</dbReference>
<accession>A0A7J0BKY9</accession>
<evidence type="ECO:0000256" key="1">
    <source>
        <dbReference type="PROSITE-ProRule" id="PRU00110"/>
    </source>
</evidence>
<dbReference type="AlphaFoldDB" id="A0A7J0BKY9"/>
<organism evidence="3 4">
    <name type="scientific">Desulfovibrio subterraneus</name>
    <dbReference type="NCBI Taxonomy" id="2718620"/>
    <lineage>
        <taxon>Bacteria</taxon>
        <taxon>Pseudomonadati</taxon>
        <taxon>Thermodesulfobacteriota</taxon>
        <taxon>Desulfovibrionia</taxon>
        <taxon>Desulfovibrionales</taxon>
        <taxon>Desulfovibrionaceae</taxon>
        <taxon>Desulfovibrio</taxon>
    </lineage>
</organism>
<dbReference type="SUPFAM" id="SSF47226">
    <property type="entry name" value="Histidine-containing phosphotransfer domain, HPT domain"/>
    <property type="match status" value="1"/>
</dbReference>
<dbReference type="InterPro" id="IPR008207">
    <property type="entry name" value="Sig_transdc_His_kin_Hpt_dom"/>
</dbReference>
<dbReference type="GO" id="GO:0000160">
    <property type="term" value="P:phosphorelay signal transduction system"/>
    <property type="evidence" value="ECO:0007669"/>
    <property type="project" value="InterPro"/>
</dbReference>
<protein>
    <recommendedName>
        <fullName evidence="2">HPt domain-containing protein</fullName>
    </recommendedName>
</protein>
<sequence length="135" mass="14724">MNRPPVLNIHPVLLRLGDDKELFALLLDAFRMDAPKKLRRISGHMADNNYNNARIEAHALKGAAATVGAERIVLLAGELEDLMQQLAALSPSDMTDAITGSLATSAMLQQLASELEDLYEAIDKLHLIPSDPEPD</sequence>
<proteinExistence type="predicted"/>
<comment type="caution">
    <text evidence="3">The sequence shown here is derived from an EMBL/GenBank/DDBJ whole genome shotgun (WGS) entry which is preliminary data.</text>
</comment>
<dbReference type="RefSeq" id="WP_174405366.1">
    <property type="nucleotide sequence ID" value="NZ_BLVO01000013.1"/>
</dbReference>
<evidence type="ECO:0000259" key="2">
    <source>
        <dbReference type="PROSITE" id="PS50894"/>
    </source>
</evidence>
<name>A0A7J0BKY9_9BACT</name>
<reference evidence="3 4" key="1">
    <citation type="submission" date="2020-05" db="EMBL/GenBank/DDBJ databases">
        <title>Draft genome sequence of Desulfovibrio sp. strain HN2T.</title>
        <authorList>
            <person name="Ueno A."/>
            <person name="Tamazawa S."/>
            <person name="Tamamura S."/>
            <person name="Murakami T."/>
            <person name="Kiyama T."/>
            <person name="Inomata H."/>
            <person name="Amano Y."/>
            <person name="Miyakawa K."/>
            <person name="Tamaki H."/>
            <person name="Naganuma T."/>
            <person name="Kaneko K."/>
        </authorList>
    </citation>
    <scope>NUCLEOTIDE SEQUENCE [LARGE SCALE GENOMIC DNA]</scope>
    <source>
        <strain evidence="3 4">HN2</strain>
    </source>
</reference>
<dbReference type="EMBL" id="BLVO01000013">
    <property type="protein sequence ID" value="GFM33734.1"/>
    <property type="molecule type" value="Genomic_DNA"/>
</dbReference>
<dbReference type="Pfam" id="PF01627">
    <property type="entry name" value="Hpt"/>
    <property type="match status" value="1"/>
</dbReference>
<evidence type="ECO:0000313" key="3">
    <source>
        <dbReference type="EMBL" id="GFM33734.1"/>
    </source>
</evidence>
<evidence type="ECO:0000313" key="4">
    <source>
        <dbReference type="Proteomes" id="UP000503840"/>
    </source>
</evidence>
<keyword evidence="1" id="KW-0597">Phosphoprotein</keyword>
<feature type="modified residue" description="Phosphohistidine" evidence="1">
    <location>
        <position position="58"/>
    </location>
</feature>
<dbReference type="Proteomes" id="UP000503840">
    <property type="component" value="Unassembled WGS sequence"/>
</dbReference>
<keyword evidence="4" id="KW-1185">Reference proteome</keyword>
<dbReference type="PROSITE" id="PS50894">
    <property type="entry name" value="HPT"/>
    <property type="match status" value="1"/>
</dbReference>
<gene>
    <name evidence="3" type="ORF">DSM101010T_20990</name>
</gene>
<dbReference type="GO" id="GO:0004672">
    <property type="term" value="F:protein kinase activity"/>
    <property type="evidence" value="ECO:0007669"/>
    <property type="project" value="UniProtKB-ARBA"/>
</dbReference>
<feature type="domain" description="HPt" evidence="2">
    <location>
        <begin position="19"/>
        <end position="125"/>
    </location>
</feature>